<dbReference type="AlphaFoldDB" id="A0A9P7E0B5"/>
<dbReference type="OrthoDB" id="2687702at2759"/>
<protein>
    <submittedName>
        <fullName evidence="2">Uncharacterized protein</fullName>
    </submittedName>
</protein>
<dbReference type="Proteomes" id="UP000807769">
    <property type="component" value="Unassembled WGS sequence"/>
</dbReference>
<feature type="region of interest" description="Disordered" evidence="1">
    <location>
        <begin position="1"/>
        <end position="25"/>
    </location>
</feature>
<organism evidence="2 3">
    <name type="scientific">Suillus subaureus</name>
    <dbReference type="NCBI Taxonomy" id="48587"/>
    <lineage>
        <taxon>Eukaryota</taxon>
        <taxon>Fungi</taxon>
        <taxon>Dikarya</taxon>
        <taxon>Basidiomycota</taxon>
        <taxon>Agaricomycotina</taxon>
        <taxon>Agaricomycetes</taxon>
        <taxon>Agaricomycetidae</taxon>
        <taxon>Boletales</taxon>
        <taxon>Suillineae</taxon>
        <taxon>Suillaceae</taxon>
        <taxon>Suillus</taxon>
    </lineage>
</organism>
<feature type="compositionally biased region" description="Pro residues" evidence="1">
    <location>
        <begin position="90"/>
        <end position="118"/>
    </location>
</feature>
<proteinExistence type="predicted"/>
<gene>
    <name evidence="2" type="ORF">BJ212DRAFT_1485649</name>
</gene>
<evidence type="ECO:0000256" key="1">
    <source>
        <dbReference type="SAM" id="MobiDB-lite"/>
    </source>
</evidence>
<keyword evidence="3" id="KW-1185">Reference proteome</keyword>
<evidence type="ECO:0000313" key="2">
    <source>
        <dbReference type="EMBL" id="KAG1807531.1"/>
    </source>
</evidence>
<dbReference type="EMBL" id="JABBWG010000043">
    <property type="protein sequence ID" value="KAG1807531.1"/>
    <property type="molecule type" value="Genomic_DNA"/>
</dbReference>
<name>A0A9P7E0B5_9AGAM</name>
<accession>A0A9P7E0B5</accession>
<feature type="region of interest" description="Disordered" evidence="1">
    <location>
        <begin position="76"/>
        <end position="122"/>
    </location>
</feature>
<sequence length="174" mass="19080">MATRSEGQFKSSEMPTKKPTQTTTYDALTWSLRDRQSRQTFNCDVSVAGNLVEGAPSPHSRKSQFLFYVPIAAAGDPQEAENSHLQQLPLPLPPPPPPPPPLSPPPPPPPPPSPPLPPVATSSLPLLEADDEMVRAAGLYQFDSDIPLHIAQHWDLAHHCMWSDCIQLESDEEI</sequence>
<dbReference type="GeneID" id="64635026"/>
<comment type="caution">
    <text evidence="2">The sequence shown here is derived from an EMBL/GenBank/DDBJ whole genome shotgun (WGS) entry which is preliminary data.</text>
</comment>
<dbReference type="RefSeq" id="XP_041188134.1">
    <property type="nucleotide sequence ID" value="XM_041341010.1"/>
</dbReference>
<evidence type="ECO:0000313" key="3">
    <source>
        <dbReference type="Proteomes" id="UP000807769"/>
    </source>
</evidence>
<reference evidence="2" key="1">
    <citation type="journal article" date="2020" name="New Phytol.">
        <title>Comparative genomics reveals dynamic genome evolution in host specialist ectomycorrhizal fungi.</title>
        <authorList>
            <person name="Lofgren L.A."/>
            <person name="Nguyen N.H."/>
            <person name="Vilgalys R."/>
            <person name="Ruytinx J."/>
            <person name="Liao H.L."/>
            <person name="Branco S."/>
            <person name="Kuo A."/>
            <person name="LaButti K."/>
            <person name="Lipzen A."/>
            <person name="Andreopoulos W."/>
            <person name="Pangilinan J."/>
            <person name="Riley R."/>
            <person name="Hundley H."/>
            <person name="Na H."/>
            <person name="Barry K."/>
            <person name="Grigoriev I.V."/>
            <person name="Stajich J.E."/>
            <person name="Kennedy P.G."/>
        </authorList>
    </citation>
    <scope>NUCLEOTIDE SEQUENCE</scope>
    <source>
        <strain evidence="2">MN1</strain>
    </source>
</reference>